<dbReference type="NCBIfam" id="TIGR00254">
    <property type="entry name" value="GGDEF"/>
    <property type="match status" value="1"/>
</dbReference>
<dbReference type="EMBL" id="SPVG01000203">
    <property type="protein sequence ID" value="TFW17497.1"/>
    <property type="molecule type" value="Genomic_DNA"/>
</dbReference>
<feature type="modified residue" description="4-aspartylphosphate" evidence="1">
    <location>
        <position position="93"/>
    </location>
</feature>
<dbReference type="PROSITE" id="PS50887">
    <property type="entry name" value="GGDEF"/>
    <property type="match status" value="1"/>
</dbReference>
<dbReference type="InterPro" id="IPR011006">
    <property type="entry name" value="CheY-like_superfamily"/>
</dbReference>
<evidence type="ECO:0000256" key="1">
    <source>
        <dbReference type="PROSITE-ProRule" id="PRU00169"/>
    </source>
</evidence>
<organism evidence="5 6">
    <name type="scientific">Duganella callida</name>
    <dbReference type="NCBI Taxonomy" id="2561932"/>
    <lineage>
        <taxon>Bacteria</taxon>
        <taxon>Pseudomonadati</taxon>
        <taxon>Pseudomonadota</taxon>
        <taxon>Betaproteobacteria</taxon>
        <taxon>Burkholderiales</taxon>
        <taxon>Oxalobacteraceae</taxon>
        <taxon>Telluria group</taxon>
        <taxon>Duganella</taxon>
    </lineage>
</organism>
<reference evidence="5 6" key="1">
    <citation type="submission" date="2019-03" db="EMBL/GenBank/DDBJ databases">
        <title>Draft Genome Sequence of Duganella callidus sp. nov., a Novel Duganella Species Isolated from Cultivated Soil.</title>
        <authorList>
            <person name="Raths R."/>
            <person name="Peta V."/>
            <person name="Bucking H."/>
        </authorList>
    </citation>
    <scope>NUCLEOTIDE SEQUENCE [LARGE SCALE GENOMIC DNA]</scope>
    <source>
        <strain evidence="5 6">DN04</strain>
    </source>
</reference>
<keyword evidence="1" id="KW-0597">Phosphoprotein</keyword>
<dbReference type="SMART" id="SM00052">
    <property type="entry name" value="EAL"/>
    <property type="match status" value="1"/>
</dbReference>
<dbReference type="AlphaFoldDB" id="A0A4Y9SB96"/>
<evidence type="ECO:0000259" key="2">
    <source>
        <dbReference type="PROSITE" id="PS50110"/>
    </source>
</evidence>
<dbReference type="CDD" id="cd01949">
    <property type="entry name" value="GGDEF"/>
    <property type="match status" value="1"/>
</dbReference>
<comment type="caution">
    <text evidence="5">The sequence shown here is derived from an EMBL/GenBank/DDBJ whole genome shotgun (WGS) entry which is preliminary data.</text>
</comment>
<dbReference type="PROSITE" id="PS50883">
    <property type="entry name" value="EAL"/>
    <property type="match status" value="1"/>
</dbReference>
<dbReference type="SUPFAM" id="SSF52172">
    <property type="entry name" value="CheY-like"/>
    <property type="match status" value="1"/>
</dbReference>
<proteinExistence type="predicted"/>
<dbReference type="SUPFAM" id="SSF141868">
    <property type="entry name" value="EAL domain-like"/>
    <property type="match status" value="1"/>
</dbReference>
<dbReference type="InterPro" id="IPR001633">
    <property type="entry name" value="EAL_dom"/>
</dbReference>
<protein>
    <submittedName>
        <fullName evidence="5">EAL domain-containing protein</fullName>
    </submittedName>
</protein>
<gene>
    <name evidence="5" type="ORF">E4L98_20440</name>
</gene>
<feature type="domain" description="Response regulatory" evidence="2">
    <location>
        <begin position="38"/>
        <end position="162"/>
    </location>
</feature>
<accession>A0A4Y9SB96</accession>
<dbReference type="SMART" id="SM00267">
    <property type="entry name" value="GGDEF"/>
    <property type="match status" value="1"/>
</dbReference>
<dbReference type="PANTHER" id="PTHR33121">
    <property type="entry name" value="CYCLIC DI-GMP PHOSPHODIESTERASE PDEF"/>
    <property type="match status" value="1"/>
</dbReference>
<dbReference type="InterPro" id="IPR043128">
    <property type="entry name" value="Rev_trsase/Diguanyl_cyclase"/>
</dbReference>
<dbReference type="InterPro" id="IPR000160">
    <property type="entry name" value="GGDEF_dom"/>
</dbReference>
<feature type="domain" description="GGDEF" evidence="4">
    <location>
        <begin position="358"/>
        <end position="485"/>
    </location>
</feature>
<dbReference type="Gene3D" id="3.30.70.270">
    <property type="match status" value="1"/>
</dbReference>
<dbReference type="GO" id="GO:0071111">
    <property type="term" value="F:cyclic-guanylate-specific phosphodiesterase activity"/>
    <property type="evidence" value="ECO:0007669"/>
    <property type="project" value="InterPro"/>
</dbReference>
<keyword evidence="6" id="KW-1185">Reference proteome</keyword>
<evidence type="ECO:0000313" key="5">
    <source>
        <dbReference type="EMBL" id="TFW17497.1"/>
    </source>
</evidence>
<dbReference type="CDD" id="cd01948">
    <property type="entry name" value="EAL"/>
    <property type="match status" value="1"/>
</dbReference>
<dbReference type="InterPro" id="IPR021800">
    <property type="entry name" value="DUF3369"/>
</dbReference>
<sequence length="753" mass="83714">MPPPVTPLEQSKDDQDDLVFLDEHPAPTSTAGARNVWRVMIIDDDEDVHSTTTFALGNLDMQHRPLEFVHAYSASQARELLQHEPEIAVILLDVVMEQDDAGLHLVRYIRETLKLHDVRIILRTGQPGYAPEIDAIRDFDINDYKTKSELTRIKLFTTVTAAIRSYEQIRKINDSRRGLNQIVHASTQLMTLHGVQNFAAGVLTQIADLLGQDANGVLCVQECPDEGCKELMVMATAGSFRHLDNITLTVREDQRIHDALELALAQRRNLYGPDCIALYFAGKASRDFVAFMEVARAPTEIDERLLEVFCSNVAVGLDNVELVTHLHNAAFYDQLSKLPNRTRLVEILDATLAGPGRDDATLSLVDLDHFAETNDALGHQFGDMLLIAVSNRLQTELGEQVTVARIGGDIFCVLGNSEQVNPANILALFQRAFSIDGQDVQLSATLGLVRLGEHEGSGADALKDADIALKRAKSQQRAGHFYFSRSMGVEIRERVRMMHALRTAFGQNQLFVVYQPQIDLETRRPVGAEALLRWQTPDGKFISPDRFIPIAEYSGLIIDLGEWVMRTACRELVDLRKAGHHDFMMSINVSQVQFRHPLFLDMLKRALDDTGAPPEHIELEITESMAMEEPDLLIKMLAQIKQTGVSIAIDDFGTGFSSLSYLQRLQIDRLKIDRAFVTEITGSARGSSIAEMVIQLGRNLGLAVIAEGVEDERQAQILHTLGCPLAQGFLFARPMTATALNGWLSNDALEVSA</sequence>
<dbReference type="Pfam" id="PF00563">
    <property type="entry name" value="EAL"/>
    <property type="match status" value="1"/>
</dbReference>
<evidence type="ECO:0000259" key="3">
    <source>
        <dbReference type="PROSITE" id="PS50883"/>
    </source>
</evidence>
<dbReference type="RefSeq" id="WP_135203387.1">
    <property type="nucleotide sequence ID" value="NZ_SPVG01000203.1"/>
</dbReference>
<dbReference type="PANTHER" id="PTHR33121:SF71">
    <property type="entry name" value="OXYGEN SENSOR PROTEIN DOSP"/>
    <property type="match status" value="1"/>
</dbReference>
<dbReference type="InterPro" id="IPR035919">
    <property type="entry name" value="EAL_sf"/>
</dbReference>
<evidence type="ECO:0000313" key="6">
    <source>
        <dbReference type="Proteomes" id="UP000297729"/>
    </source>
</evidence>
<dbReference type="Pfam" id="PF00990">
    <property type="entry name" value="GGDEF"/>
    <property type="match status" value="1"/>
</dbReference>
<dbReference type="InterPro" id="IPR029787">
    <property type="entry name" value="Nucleotide_cyclase"/>
</dbReference>
<feature type="domain" description="EAL" evidence="3">
    <location>
        <begin position="494"/>
        <end position="748"/>
    </location>
</feature>
<dbReference type="GO" id="GO:0000160">
    <property type="term" value="P:phosphorelay signal transduction system"/>
    <property type="evidence" value="ECO:0007669"/>
    <property type="project" value="InterPro"/>
</dbReference>
<dbReference type="OrthoDB" id="9813903at2"/>
<dbReference type="Gene3D" id="3.20.20.450">
    <property type="entry name" value="EAL domain"/>
    <property type="match status" value="1"/>
</dbReference>
<dbReference type="InterPro" id="IPR050706">
    <property type="entry name" value="Cyclic-di-GMP_PDE-like"/>
</dbReference>
<dbReference type="PROSITE" id="PS50110">
    <property type="entry name" value="RESPONSE_REGULATORY"/>
    <property type="match status" value="1"/>
</dbReference>
<dbReference type="Gene3D" id="3.40.50.2300">
    <property type="match status" value="1"/>
</dbReference>
<dbReference type="SUPFAM" id="SSF55073">
    <property type="entry name" value="Nucleotide cyclase"/>
    <property type="match status" value="1"/>
</dbReference>
<dbReference type="SMART" id="SM00448">
    <property type="entry name" value="REC"/>
    <property type="match status" value="1"/>
</dbReference>
<dbReference type="InterPro" id="IPR001789">
    <property type="entry name" value="Sig_transdc_resp-reg_receiver"/>
</dbReference>
<name>A0A4Y9SB96_9BURK</name>
<evidence type="ECO:0000259" key="4">
    <source>
        <dbReference type="PROSITE" id="PS50887"/>
    </source>
</evidence>
<dbReference type="Pfam" id="PF11849">
    <property type="entry name" value="DUF3369"/>
    <property type="match status" value="1"/>
</dbReference>
<dbReference type="Proteomes" id="UP000297729">
    <property type="component" value="Unassembled WGS sequence"/>
</dbReference>